<sequence>MELSATDAQLSYYLTLTILFFLLLFSSPPPVTAGKCNKQDKRALLAIKASFNNSFKSWISSIPCCDWAGVDCDPNLSPDGTRVTGVRVFADPDLPGTIPSALGDLPFLTVILFHKLPLLVGSIPLSLTRLTRLSLLDLSWNSLSGPVPKFLSSIPSLTYLSLAFNRFSGAIPPELALLPNLGALHLDRNHLTGAIPTTFGGFNRSSPPDLYLSHNNLSGKIPLELGVPQWSVVDLSRNLLTGDPSVLFGSEKPTTQIDLSRNLFEFDLTRLSFPVNLTLLDLNHNMITGSIPAQLNEVAGLVGFNVSYNRLCGAIPVGQVTARFGPDAYFHNRCLCGSPLPTCTKT</sequence>
<evidence type="ECO:0000313" key="10">
    <source>
        <dbReference type="EMBL" id="KAG0475480.1"/>
    </source>
</evidence>
<evidence type="ECO:0000256" key="6">
    <source>
        <dbReference type="ARBA" id="ARBA00023136"/>
    </source>
</evidence>
<evidence type="ECO:0000256" key="4">
    <source>
        <dbReference type="ARBA" id="ARBA00022729"/>
    </source>
</evidence>
<keyword evidence="6" id="KW-0472">Membrane</keyword>
<comment type="subcellular location">
    <subcellularLocation>
        <location evidence="1">Cell envelope</location>
    </subcellularLocation>
    <subcellularLocation>
        <location evidence="2">Membrane</location>
    </subcellularLocation>
</comment>
<reference evidence="10 11" key="1">
    <citation type="journal article" date="2020" name="Nat. Food">
        <title>A phased Vanilla planifolia genome enables genetic improvement of flavour and production.</title>
        <authorList>
            <person name="Hasing T."/>
            <person name="Tang H."/>
            <person name="Brym M."/>
            <person name="Khazi F."/>
            <person name="Huang T."/>
            <person name="Chambers A.H."/>
        </authorList>
    </citation>
    <scope>NUCLEOTIDE SEQUENCE [LARGE SCALE GENOMIC DNA]</scope>
    <source>
        <tissue evidence="10">Leaf</tissue>
    </source>
</reference>
<accession>A0A835UWY8</accession>
<dbReference type="InterPro" id="IPR051848">
    <property type="entry name" value="PGIP"/>
</dbReference>
<dbReference type="Pfam" id="PF00560">
    <property type="entry name" value="LRR_1"/>
    <property type="match status" value="4"/>
</dbReference>
<dbReference type="Pfam" id="PF08263">
    <property type="entry name" value="LRRNT_2"/>
    <property type="match status" value="1"/>
</dbReference>
<evidence type="ECO:0000256" key="2">
    <source>
        <dbReference type="ARBA" id="ARBA00004370"/>
    </source>
</evidence>
<comment type="similarity">
    <text evidence="7">Belongs to the polygalacturonase-inhibiting protein family.</text>
</comment>
<evidence type="ECO:0000256" key="8">
    <source>
        <dbReference type="SAM" id="SignalP"/>
    </source>
</evidence>
<gene>
    <name evidence="10" type="ORF">HPP92_015166</name>
</gene>
<dbReference type="InterPro" id="IPR001611">
    <property type="entry name" value="Leu-rich_rpt"/>
</dbReference>
<keyword evidence="4 8" id="KW-0732">Signal</keyword>
<dbReference type="SUPFAM" id="SSF52058">
    <property type="entry name" value="L domain-like"/>
    <property type="match status" value="1"/>
</dbReference>
<dbReference type="FunFam" id="3.80.10.10:FF:000400">
    <property type="entry name" value="Nuclear pore complex protein NUP107"/>
    <property type="match status" value="1"/>
</dbReference>
<dbReference type="PANTHER" id="PTHR48059:SF4">
    <property type="entry name" value="POLYGALACTURONASE INHIBITOR 1-RELATED"/>
    <property type="match status" value="1"/>
</dbReference>
<name>A0A835UWY8_VANPL</name>
<keyword evidence="5" id="KW-0677">Repeat</keyword>
<evidence type="ECO:0000256" key="1">
    <source>
        <dbReference type="ARBA" id="ARBA00004196"/>
    </source>
</evidence>
<dbReference type="PANTHER" id="PTHR48059">
    <property type="entry name" value="POLYGALACTURONASE INHIBITOR 1"/>
    <property type="match status" value="1"/>
</dbReference>
<feature type="domain" description="Leucine-rich repeat-containing N-terminal plant-type" evidence="9">
    <location>
        <begin position="38"/>
        <end position="73"/>
    </location>
</feature>
<comment type="caution">
    <text evidence="10">The sequence shown here is derived from an EMBL/GenBank/DDBJ whole genome shotgun (WGS) entry which is preliminary data.</text>
</comment>
<organism evidence="10 11">
    <name type="scientific">Vanilla planifolia</name>
    <name type="common">Vanilla</name>
    <dbReference type="NCBI Taxonomy" id="51239"/>
    <lineage>
        <taxon>Eukaryota</taxon>
        <taxon>Viridiplantae</taxon>
        <taxon>Streptophyta</taxon>
        <taxon>Embryophyta</taxon>
        <taxon>Tracheophyta</taxon>
        <taxon>Spermatophyta</taxon>
        <taxon>Magnoliopsida</taxon>
        <taxon>Liliopsida</taxon>
        <taxon>Asparagales</taxon>
        <taxon>Orchidaceae</taxon>
        <taxon>Vanilloideae</taxon>
        <taxon>Vanilleae</taxon>
        <taxon>Vanilla</taxon>
    </lineage>
</organism>
<dbReference type="InterPro" id="IPR032675">
    <property type="entry name" value="LRR_dom_sf"/>
</dbReference>
<dbReference type="Gene3D" id="3.80.10.10">
    <property type="entry name" value="Ribonuclease Inhibitor"/>
    <property type="match status" value="1"/>
</dbReference>
<dbReference type="InterPro" id="IPR013210">
    <property type="entry name" value="LRR_N_plant-typ"/>
</dbReference>
<dbReference type="OrthoDB" id="676979at2759"/>
<dbReference type="EMBL" id="JADCNM010000007">
    <property type="protein sequence ID" value="KAG0475480.1"/>
    <property type="molecule type" value="Genomic_DNA"/>
</dbReference>
<keyword evidence="3" id="KW-0433">Leucine-rich repeat</keyword>
<evidence type="ECO:0000259" key="9">
    <source>
        <dbReference type="Pfam" id="PF08263"/>
    </source>
</evidence>
<feature type="signal peptide" evidence="8">
    <location>
        <begin position="1"/>
        <end position="33"/>
    </location>
</feature>
<feature type="chain" id="PRO_5032677793" description="Leucine-rich repeat-containing N-terminal plant-type domain-containing protein" evidence="8">
    <location>
        <begin position="34"/>
        <end position="346"/>
    </location>
</feature>
<evidence type="ECO:0000256" key="7">
    <source>
        <dbReference type="ARBA" id="ARBA00038043"/>
    </source>
</evidence>
<protein>
    <recommendedName>
        <fullName evidence="9">Leucine-rich repeat-containing N-terminal plant-type domain-containing protein</fullName>
    </recommendedName>
</protein>
<dbReference type="Proteomes" id="UP000639772">
    <property type="component" value="Chromosome 7"/>
</dbReference>
<dbReference type="GO" id="GO:0016020">
    <property type="term" value="C:membrane"/>
    <property type="evidence" value="ECO:0007669"/>
    <property type="project" value="UniProtKB-SubCell"/>
</dbReference>
<proteinExistence type="inferred from homology"/>
<dbReference type="AlphaFoldDB" id="A0A835UWY8"/>
<evidence type="ECO:0000256" key="3">
    <source>
        <dbReference type="ARBA" id="ARBA00022614"/>
    </source>
</evidence>
<evidence type="ECO:0000256" key="5">
    <source>
        <dbReference type="ARBA" id="ARBA00022737"/>
    </source>
</evidence>
<evidence type="ECO:0000313" key="11">
    <source>
        <dbReference type="Proteomes" id="UP000639772"/>
    </source>
</evidence>